<proteinExistence type="inferred from homology"/>
<evidence type="ECO:0000256" key="2">
    <source>
        <dbReference type="ARBA" id="ARBA00005330"/>
    </source>
</evidence>
<feature type="region of interest" description="Disordered" evidence="6">
    <location>
        <begin position="1"/>
        <end position="27"/>
    </location>
</feature>
<feature type="compositionally biased region" description="Basic and acidic residues" evidence="6">
    <location>
        <begin position="389"/>
        <end position="402"/>
    </location>
</feature>
<dbReference type="GO" id="GO:0006357">
    <property type="term" value="P:regulation of transcription by RNA polymerase II"/>
    <property type="evidence" value="ECO:0007669"/>
    <property type="project" value="EnsemblFungi"/>
</dbReference>
<feature type="compositionally biased region" description="Low complexity" evidence="6">
    <location>
        <begin position="118"/>
        <end position="140"/>
    </location>
</feature>
<keyword evidence="3" id="KW-0805">Transcription regulation</keyword>
<dbReference type="PANTHER" id="PTHR13556:SF2">
    <property type="entry name" value="TRANSCRIPTIONAL ADAPTER 3"/>
    <property type="match status" value="1"/>
</dbReference>
<organism evidence="7 9">
    <name type="scientific">Yarrowia lipolytica</name>
    <name type="common">Candida lipolytica</name>
    <dbReference type="NCBI Taxonomy" id="4952"/>
    <lineage>
        <taxon>Eukaryota</taxon>
        <taxon>Fungi</taxon>
        <taxon>Dikarya</taxon>
        <taxon>Ascomycota</taxon>
        <taxon>Saccharomycotina</taxon>
        <taxon>Dipodascomycetes</taxon>
        <taxon>Dipodascales</taxon>
        <taxon>Dipodascales incertae sedis</taxon>
        <taxon>Yarrowia</taxon>
    </lineage>
</organism>
<dbReference type="PANTHER" id="PTHR13556">
    <property type="entry name" value="TRANSCRIPTIONAL ADAPTER 3-RELATED"/>
    <property type="match status" value="1"/>
</dbReference>
<dbReference type="VEuPathDB" id="FungiDB:YALI0_A14586g"/>
<evidence type="ECO:0000313" key="7">
    <source>
        <dbReference type="EMBL" id="AOW00642.1"/>
    </source>
</evidence>
<feature type="compositionally biased region" description="Basic and acidic residues" evidence="6">
    <location>
        <begin position="349"/>
        <end position="360"/>
    </location>
</feature>
<dbReference type="Proteomes" id="UP000256601">
    <property type="component" value="Unassembled WGS sequence"/>
</dbReference>
<evidence type="ECO:0000256" key="6">
    <source>
        <dbReference type="SAM" id="MobiDB-lite"/>
    </source>
</evidence>
<dbReference type="RefSeq" id="XP_500063.1">
    <property type="nucleotide sequence ID" value="XM_500063.1"/>
</dbReference>
<dbReference type="Pfam" id="PF10198">
    <property type="entry name" value="Ada3"/>
    <property type="match status" value="1"/>
</dbReference>
<dbReference type="GO" id="GO:0004402">
    <property type="term" value="F:histone acetyltransferase activity"/>
    <property type="evidence" value="ECO:0007669"/>
    <property type="project" value="EnsemblFungi"/>
</dbReference>
<dbReference type="VEuPathDB" id="FungiDB:YALI1_A14390g"/>
<feature type="compositionally biased region" description="Low complexity" evidence="6">
    <location>
        <begin position="9"/>
        <end position="21"/>
    </location>
</feature>
<evidence type="ECO:0000313" key="8">
    <source>
        <dbReference type="EMBL" id="RDW25773.1"/>
    </source>
</evidence>
<name>A0A1H6QCI6_YARLL</name>
<evidence type="ECO:0000313" key="10">
    <source>
        <dbReference type="Proteomes" id="UP000256601"/>
    </source>
</evidence>
<keyword evidence="5" id="KW-0539">Nucleus</keyword>
<dbReference type="GO" id="GO:0140671">
    <property type="term" value="C:ADA complex"/>
    <property type="evidence" value="ECO:0007669"/>
    <property type="project" value="EnsemblFungi"/>
</dbReference>
<evidence type="ECO:0000256" key="3">
    <source>
        <dbReference type="ARBA" id="ARBA00023015"/>
    </source>
</evidence>
<comment type="similarity">
    <text evidence="2">Belongs to the NGG1 family.</text>
</comment>
<feature type="compositionally biased region" description="Basic residues" evidence="6">
    <location>
        <begin position="553"/>
        <end position="564"/>
    </location>
</feature>
<dbReference type="OrthoDB" id="1232at2759"/>
<dbReference type="InterPro" id="IPR019340">
    <property type="entry name" value="Histone_AcTrfase_su3"/>
</dbReference>
<dbReference type="GO" id="GO:0005634">
    <property type="term" value="C:nucleus"/>
    <property type="evidence" value="ECO:0007669"/>
    <property type="project" value="UniProtKB-SubCell"/>
</dbReference>
<sequence>MASRRSRSHAVSSAEPESKSTSPPPTDALLLRRLQNALTLPNSFLKTNGIDLSEDARVSVNGLVELQNELRQIRQRTRGVLENHKAVIRAIDETVGRRERKGGKSGGKGVGKGKGKGPKQSSSSSSTSSKTAAAASGGSSQTENKDIKMEDVDELPAEKKIEPVKLNIDSDLTTIQTSPPGEGSPKEYEKNPKSEFVDSQTLPLSVLKLYDEKTIPYTGEEALKLKYGVASYPTTDLKDQLAGPIPDQDYTRAKPPNQVQFSTFATAIEPYFRPFSEEDVSVLLQQSIPLGATGAPLYATGKDAEISPYLVPPLGPPYTDAWAAEDAEAGIAAGNAASASRFSPPPKTELAEIEPKGKSEDLVDDALESSDISCGPLASRLLSALLPDPNKKEIKEEPKDDENSATPAAAVSSSPPQSPLINPSWKVATAKGDYLTLEQRLKREFTYVGIMDVNKKKQGKRFSKRDDEMDLMDDLDDDENNEDLEIDWVHGREDDEICQQMRVLQKKLRQVHKTNQARKRILLPIVKEQMAYQEFRQILEDLDKQVDQAYLKRIRNPKSKKKKQQNNNGTAVPQERPGLRVLLDKRNRWIDKIGPVFSSSPHDMKRVPSVSVFKDLEGSDDESDGGEFDDSMFVQ</sequence>
<evidence type="ECO:0000256" key="1">
    <source>
        <dbReference type="ARBA" id="ARBA00004123"/>
    </source>
</evidence>
<feature type="region of interest" description="Disordered" evidence="6">
    <location>
        <begin position="613"/>
        <end position="635"/>
    </location>
</feature>
<dbReference type="AlphaFoldDB" id="A0A1H6QCI6"/>
<dbReference type="KEGG" id="yli:2906296"/>
<reference evidence="7 9" key="1">
    <citation type="journal article" date="2016" name="PLoS ONE">
        <title>Sequence Assembly of Yarrowia lipolytica Strain W29/CLIB89 Shows Transposable Element Diversity.</title>
        <authorList>
            <person name="Magnan C."/>
            <person name="Yu J."/>
            <person name="Chang I."/>
            <person name="Jahn E."/>
            <person name="Kanomata Y."/>
            <person name="Wu J."/>
            <person name="Zeller M."/>
            <person name="Oakes M."/>
            <person name="Baldi P."/>
            <person name="Sandmeyer S."/>
        </authorList>
    </citation>
    <scope>NUCLEOTIDE SEQUENCE [LARGE SCALE GENOMIC DNA]</scope>
    <source>
        <strain evidence="7">CLIB89</strain>
        <strain evidence="9">CLIB89(W29)</strain>
    </source>
</reference>
<dbReference type="EMBL" id="CP017553">
    <property type="protein sequence ID" value="AOW00642.1"/>
    <property type="molecule type" value="Genomic_DNA"/>
</dbReference>
<dbReference type="EMBL" id="KZ858994">
    <property type="protein sequence ID" value="RDW25773.1"/>
    <property type="molecule type" value="Genomic_DNA"/>
</dbReference>
<gene>
    <name evidence="8" type="ORF">B0I71DRAFT_132032</name>
    <name evidence="7" type="ORF">YALI1_A14390g</name>
</gene>
<dbReference type="eggNOG" id="KOG4191">
    <property type="taxonomic scope" value="Eukaryota"/>
</dbReference>
<feature type="compositionally biased region" description="Acidic residues" evidence="6">
    <location>
        <begin position="618"/>
        <end position="635"/>
    </location>
</feature>
<comment type="subcellular location">
    <subcellularLocation>
        <location evidence="1">Nucleus</location>
    </subcellularLocation>
</comment>
<keyword evidence="4" id="KW-0804">Transcription</keyword>
<dbReference type="Proteomes" id="UP000182444">
    <property type="component" value="Chromosome 1A"/>
</dbReference>
<protein>
    <submittedName>
        <fullName evidence="8">Histone acetyltransferases subunit 3-domain-containing protein</fullName>
    </submittedName>
</protein>
<feature type="region of interest" description="Disordered" evidence="6">
    <location>
        <begin position="553"/>
        <end position="578"/>
    </location>
</feature>
<feature type="compositionally biased region" description="Low complexity" evidence="6">
    <location>
        <begin position="404"/>
        <end position="415"/>
    </location>
</feature>
<dbReference type="GO" id="GO:0003713">
    <property type="term" value="F:transcription coactivator activity"/>
    <property type="evidence" value="ECO:0007669"/>
    <property type="project" value="TreeGrafter"/>
</dbReference>
<feature type="region of interest" description="Disordered" evidence="6">
    <location>
        <begin position="335"/>
        <end position="360"/>
    </location>
</feature>
<accession>A0A1H6QCI6</accession>
<dbReference type="GO" id="GO:0000124">
    <property type="term" value="C:SAGA complex"/>
    <property type="evidence" value="ECO:0007669"/>
    <property type="project" value="EnsemblFungi"/>
</dbReference>
<keyword evidence="8" id="KW-0808">Transferase</keyword>
<feature type="compositionally biased region" description="Basic and acidic residues" evidence="6">
    <location>
        <begin position="143"/>
        <end position="163"/>
    </location>
</feature>
<feature type="compositionally biased region" description="Polar residues" evidence="6">
    <location>
        <begin position="170"/>
        <end position="179"/>
    </location>
</feature>
<feature type="compositionally biased region" description="Basic and acidic residues" evidence="6">
    <location>
        <begin position="184"/>
        <end position="196"/>
    </location>
</feature>
<reference evidence="8 10" key="2">
    <citation type="submission" date="2018-07" db="EMBL/GenBank/DDBJ databases">
        <title>Draft Genome Assemblies for Five Robust Yarrowia lipolytica Strains Exhibiting High Lipid Production and Pentose Sugar Utilization and Sugar Alcohol Secretion from Undetoxified Lignocellulosic Biomass Hydrolysates.</title>
        <authorList>
            <consortium name="DOE Joint Genome Institute"/>
            <person name="Walker C."/>
            <person name="Ryu S."/>
            <person name="Na H."/>
            <person name="Zane M."/>
            <person name="LaButti K."/>
            <person name="Lipzen A."/>
            <person name="Haridas S."/>
            <person name="Barry K."/>
            <person name="Grigoriev I.V."/>
            <person name="Quarterman J."/>
            <person name="Slininger P."/>
            <person name="Dien B."/>
            <person name="Trinh C.T."/>
        </authorList>
    </citation>
    <scope>NUCLEOTIDE SEQUENCE [LARGE SCALE GENOMIC DNA]</scope>
    <source>
        <strain evidence="8 10">YB392</strain>
    </source>
</reference>
<dbReference type="GO" id="GO:0046695">
    <property type="term" value="C:SLIK (SAGA-like) complex"/>
    <property type="evidence" value="ECO:0007669"/>
    <property type="project" value="EnsemblFungi"/>
</dbReference>
<evidence type="ECO:0000313" key="9">
    <source>
        <dbReference type="Proteomes" id="UP000182444"/>
    </source>
</evidence>
<feature type="region of interest" description="Disordered" evidence="6">
    <location>
        <begin position="388"/>
        <end position="423"/>
    </location>
</feature>
<evidence type="ECO:0000256" key="5">
    <source>
        <dbReference type="ARBA" id="ARBA00023242"/>
    </source>
</evidence>
<dbReference type="GeneID" id="2906296"/>
<feature type="region of interest" description="Disordered" evidence="6">
    <location>
        <begin position="92"/>
        <end position="197"/>
    </location>
</feature>
<evidence type="ECO:0000256" key="4">
    <source>
        <dbReference type="ARBA" id="ARBA00023163"/>
    </source>
</evidence>